<dbReference type="EMBL" id="BKCJ010134067">
    <property type="protein sequence ID" value="GEX84730.1"/>
    <property type="molecule type" value="Genomic_DNA"/>
</dbReference>
<accession>A0A699HCY4</accession>
<proteinExistence type="predicted"/>
<dbReference type="Pfam" id="PF22936">
    <property type="entry name" value="Pol_BBD"/>
    <property type="match status" value="1"/>
</dbReference>
<evidence type="ECO:0000313" key="2">
    <source>
        <dbReference type="EMBL" id="GEX84730.1"/>
    </source>
</evidence>
<evidence type="ECO:0000259" key="1">
    <source>
        <dbReference type="Pfam" id="PF22936"/>
    </source>
</evidence>
<feature type="domain" description="Retrovirus-related Pol polyprotein from transposon TNT 1-94-like beta-barrel" evidence="1">
    <location>
        <begin position="22"/>
        <end position="100"/>
    </location>
</feature>
<gene>
    <name evidence="2" type="ORF">Tci_356705</name>
</gene>
<name>A0A699HCY4_TANCI</name>
<comment type="caution">
    <text evidence="2">The sequence shown here is derived from an EMBL/GenBank/DDBJ whole genome shotgun (WGS) entry which is preliminary data.</text>
</comment>
<organism evidence="2">
    <name type="scientific">Tanacetum cinerariifolium</name>
    <name type="common">Dalmatian daisy</name>
    <name type="synonym">Chrysanthemum cinerariifolium</name>
    <dbReference type="NCBI Taxonomy" id="118510"/>
    <lineage>
        <taxon>Eukaryota</taxon>
        <taxon>Viridiplantae</taxon>
        <taxon>Streptophyta</taxon>
        <taxon>Embryophyta</taxon>
        <taxon>Tracheophyta</taxon>
        <taxon>Spermatophyta</taxon>
        <taxon>Magnoliopsida</taxon>
        <taxon>eudicotyledons</taxon>
        <taxon>Gunneridae</taxon>
        <taxon>Pentapetalae</taxon>
        <taxon>asterids</taxon>
        <taxon>campanulids</taxon>
        <taxon>Asterales</taxon>
        <taxon>Asteraceae</taxon>
        <taxon>Asteroideae</taxon>
        <taxon>Anthemideae</taxon>
        <taxon>Anthemidinae</taxon>
        <taxon>Tanacetum</taxon>
    </lineage>
</organism>
<sequence length="313" mass="35382">METRDSDDALVCCVKNTVEDRIMDSVASLHATYCKEELERFKLRSGKVRLADDKTLDIVSIEGCCPQNLFWYKLGFEGCRYIPGLKRRLISVGQLDEDGFHVHPEGIGVIIDGSGRAALYHQRLGDMSMIDMNMLASKGNVPDVRKVDIYFCKPGGFGKQNKLSFIMSAKTRKLQRNYARYNANLLKIVSKIPLQFGVAERLSQTFRAESTRLRAEVPKMLSADSVGDQIRVRGLKTVGASRIVDDQMKNTLKTNYPPRWEALRLHRYKDPPESPGLHKESVQWKKAINEEMVSLEKNQTCSLVRLPAGKKAS</sequence>
<reference evidence="2" key="1">
    <citation type="journal article" date="2019" name="Sci. Rep.">
        <title>Draft genome of Tanacetum cinerariifolium, the natural source of mosquito coil.</title>
        <authorList>
            <person name="Yamashiro T."/>
            <person name="Shiraishi A."/>
            <person name="Satake H."/>
            <person name="Nakayama K."/>
        </authorList>
    </citation>
    <scope>NUCLEOTIDE SEQUENCE</scope>
</reference>
<dbReference type="AlphaFoldDB" id="A0A699HCY4"/>
<protein>
    <recommendedName>
        <fullName evidence="1">Retrovirus-related Pol polyprotein from transposon TNT 1-94-like beta-barrel domain-containing protein</fullName>
    </recommendedName>
</protein>
<dbReference type="InterPro" id="IPR054722">
    <property type="entry name" value="PolX-like_BBD"/>
</dbReference>